<evidence type="ECO:0000256" key="1">
    <source>
        <dbReference type="SAM" id="Phobius"/>
    </source>
</evidence>
<name>A0A0D3MT39_9CAUD</name>
<feature type="transmembrane region" description="Helical" evidence="1">
    <location>
        <begin position="24"/>
        <end position="49"/>
    </location>
</feature>
<dbReference type="Proteomes" id="UP000032686">
    <property type="component" value="Segment"/>
</dbReference>
<evidence type="ECO:0000313" key="2">
    <source>
        <dbReference type="EMBL" id="AIX12516.1"/>
    </source>
</evidence>
<protein>
    <submittedName>
        <fullName evidence="2">Uncharacterized protein</fullName>
    </submittedName>
</protein>
<evidence type="ECO:0000313" key="3">
    <source>
        <dbReference type="Proteomes" id="UP000032686"/>
    </source>
</evidence>
<reference evidence="2 3" key="1">
    <citation type="journal article" date="2015" name="Appl. Environ. Microbiol.">
        <title>Lactococcal 949 group phages recognize a carbohydrate receptor on the host cell surface.</title>
        <authorList>
            <person name="Mahony J."/>
            <person name="Randazzo W."/>
            <person name="Neve H."/>
            <person name="Settanni L."/>
            <person name="van Sinderen D."/>
        </authorList>
    </citation>
    <scope>NUCLEOTIDE SEQUENCE [LARGE SCALE GENOMIC DNA]</scope>
    <source>
        <strain evidence="2">WRP3</strain>
    </source>
</reference>
<dbReference type="RefSeq" id="YP_009147670.1">
    <property type="nucleotide sequence ID" value="NC_027341.1"/>
</dbReference>
<sequence length="69" mass="8110">MTNGRDYVIIYNIDKTNKGGFHMYLLFSILFPVLVIFLLIAVITIIVFAQKEKSSELPKMTFKRRKKKK</sequence>
<keyword evidence="1" id="KW-0472">Membrane</keyword>
<accession>A0A0D3MT39</accession>
<dbReference type="EMBL" id="KM677185">
    <property type="protein sequence ID" value="AIX12516.1"/>
    <property type="molecule type" value="Genomic_DNA"/>
</dbReference>
<dbReference type="KEGG" id="vg:24722279"/>
<keyword evidence="1" id="KW-1133">Transmembrane helix</keyword>
<proteinExistence type="predicted"/>
<keyword evidence="3" id="KW-1185">Reference proteome</keyword>
<gene>
    <name evidence="2" type="ORF">WRP3_013</name>
</gene>
<dbReference type="GeneID" id="24722279"/>
<keyword evidence="1" id="KW-0812">Transmembrane</keyword>
<organism evidence="2 3">
    <name type="scientific">Lactococcus phage WRP3</name>
    <dbReference type="NCBI Taxonomy" id="1560313"/>
    <lineage>
        <taxon>Viruses</taxon>
        <taxon>Duplodnaviria</taxon>
        <taxon>Heunggongvirae</taxon>
        <taxon>Uroviricota</taxon>
        <taxon>Caudoviricetes</taxon>
        <taxon>Audreyjarvisvirus</taxon>
        <taxon>Audreyjarvisvirus WRP3</taxon>
    </lineage>
</organism>